<accession>A0ABY2GSS2</accession>
<sequence>MYCYGGSRSASPKEPWPSQPNIYGVTKHLSRRGSHVSLWNHADSARNAWLVADPRQRWQVSEHKASNHGNIDPLCGAAAIGMHPVRWRCQNERVTASDPPARQPRTRPGTRITSSAGPLVFVPVPVPERPCRQLQLSAALALALRRVRLKTRVRKGPAAVASFIVRSRQLCQKRAHPRVDARGHANQNCSVSCSHSHHACTSSDNPSAAAAGVLHGFSALDEQPLGRCLTASQSNGHGHTDTGLTILSILSASTHVVHGCPTMHNASITLDAQQRAVSLPSSPSLHCMMDRVGTHSPRERQMQGCKDPRSHGRDHLTMDQGQSFGGCELSDKVRDKRRTLSFLGDGLTVPPSMSMMEAEWKASMALAVNGEHPMAARDWPHSRDLKVVLHARTRRRQRTFHLQVLCKLGKKGQGPQKMVETRNALRGNAEGRHGTAIGRRRFALGRPRWLEPGNRGGTEVRLGLVVSFHFMPAAAGGYASSLCWSLAWACDLSAARGGLDMIGLRTMLPRAYSLHGEICPVVVVVVSAWHSLRRRPGQGQGRSSY</sequence>
<feature type="region of interest" description="Disordered" evidence="1">
    <location>
        <begin position="93"/>
        <end position="114"/>
    </location>
</feature>
<feature type="compositionally biased region" description="Basic and acidic residues" evidence="1">
    <location>
        <begin position="296"/>
        <end position="317"/>
    </location>
</feature>
<name>A0ABY2GSS2_9HYPO</name>
<keyword evidence="3" id="KW-1185">Reference proteome</keyword>
<dbReference type="Proteomes" id="UP001642720">
    <property type="component" value="Unassembled WGS sequence"/>
</dbReference>
<organism evidence="2 3">
    <name type="scientific">Trichoderma ghanense</name>
    <dbReference type="NCBI Taxonomy" id="65468"/>
    <lineage>
        <taxon>Eukaryota</taxon>
        <taxon>Fungi</taxon>
        <taxon>Dikarya</taxon>
        <taxon>Ascomycota</taxon>
        <taxon>Pezizomycotina</taxon>
        <taxon>Sordariomycetes</taxon>
        <taxon>Hypocreomycetidae</taxon>
        <taxon>Hypocreales</taxon>
        <taxon>Hypocreaceae</taxon>
        <taxon>Trichoderma</taxon>
    </lineage>
</organism>
<evidence type="ECO:0000256" key="1">
    <source>
        <dbReference type="SAM" id="MobiDB-lite"/>
    </source>
</evidence>
<proteinExistence type="predicted"/>
<comment type="caution">
    <text evidence="2">The sequence shown here is derived from an EMBL/GenBank/DDBJ whole genome shotgun (WGS) entry which is preliminary data.</text>
</comment>
<evidence type="ECO:0000313" key="2">
    <source>
        <dbReference type="EMBL" id="TFA98269.1"/>
    </source>
</evidence>
<protein>
    <submittedName>
        <fullName evidence="2">Uncharacterized protein</fullName>
    </submittedName>
</protein>
<dbReference type="GeneID" id="300581427"/>
<dbReference type="RefSeq" id="XP_073554471.1">
    <property type="nucleotide sequence ID" value="XM_073706977.1"/>
</dbReference>
<gene>
    <name evidence="2" type="ORF">CCMA1212_009914</name>
</gene>
<reference evidence="2 3" key="1">
    <citation type="submission" date="2018-01" db="EMBL/GenBank/DDBJ databases">
        <title>Genome characterization of the sugarcane-associated fungus Trichoderma ghanense CCMA-1212 and their application in lignocelulose bioconversion.</title>
        <authorList>
            <person name="Steindorff A.S."/>
            <person name="Mendes T.D."/>
            <person name="Vilela E.S.D."/>
            <person name="Rodrigues D.S."/>
            <person name="Formighieri E.F."/>
            <person name="Melo I.S."/>
            <person name="Favaro L.C.L."/>
        </authorList>
    </citation>
    <scope>NUCLEOTIDE SEQUENCE [LARGE SCALE GENOMIC DNA]</scope>
    <source>
        <strain evidence="2 3">CCMA-1212</strain>
    </source>
</reference>
<evidence type="ECO:0000313" key="3">
    <source>
        <dbReference type="Proteomes" id="UP001642720"/>
    </source>
</evidence>
<feature type="region of interest" description="Disordered" evidence="1">
    <location>
        <begin position="296"/>
        <end position="323"/>
    </location>
</feature>
<dbReference type="EMBL" id="PPTA01000021">
    <property type="protein sequence ID" value="TFA98269.1"/>
    <property type="molecule type" value="Genomic_DNA"/>
</dbReference>